<keyword evidence="1" id="KW-0479">Metal-binding</keyword>
<dbReference type="InterPro" id="IPR039647">
    <property type="entry name" value="EF_hand_pair_protein_CML-like"/>
</dbReference>
<dbReference type="InterPro" id="IPR011992">
    <property type="entry name" value="EF-hand-dom_pair"/>
</dbReference>
<dbReference type="EMBL" id="SSTE01005103">
    <property type="protein sequence ID" value="KAA0060899.1"/>
    <property type="molecule type" value="Genomic_DNA"/>
</dbReference>
<evidence type="ECO:0000259" key="4">
    <source>
        <dbReference type="PROSITE" id="PS50222"/>
    </source>
</evidence>
<gene>
    <name evidence="5" type="ORF">E6C27_scaffold501G00320</name>
</gene>
<evidence type="ECO:0000313" key="5">
    <source>
        <dbReference type="EMBL" id="KAA0060899.1"/>
    </source>
</evidence>
<organism evidence="5 6">
    <name type="scientific">Cucumis melo var. makuwa</name>
    <name type="common">Oriental melon</name>
    <dbReference type="NCBI Taxonomy" id="1194695"/>
    <lineage>
        <taxon>Eukaryota</taxon>
        <taxon>Viridiplantae</taxon>
        <taxon>Streptophyta</taxon>
        <taxon>Embryophyta</taxon>
        <taxon>Tracheophyta</taxon>
        <taxon>Spermatophyta</taxon>
        <taxon>Magnoliopsida</taxon>
        <taxon>eudicotyledons</taxon>
        <taxon>Gunneridae</taxon>
        <taxon>Pentapetalae</taxon>
        <taxon>rosids</taxon>
        <taxon>fabids</taxon>
        <taxon>Cucurbitales</taxon>
        <taxon>Cucurbitaceae</taxon>
        <taxon>Benincaseae</taxon>
        <taxon>Cucumis</taxon>
    </lineage>
</organism>
<keyword evidence="3" id="KW-0106">Calcium</keyword>
<name>A0A5A7V5B0_CUCMM</name>
<feature type="domain" description="EF-hand" evidence="4">
    <location>
        <begin position="16"/>
        <end position="51"/>
    </location>
</feature>
<evidence type="ECO:0000256" key="1">
    <source>
        <dbReference type="ARBA" id="ARBA00022723"/>
    </source>
</evidence>
<dbReference type="CDD" id="cd00051">
    <property type="entry name" value="EFh"/>
    <property type="match status" value="1"/>
</dbReference>
<proteinExistence type="predicted"/>
<dbReference type="PROSITE" id="PS00018">
    <property type="entry name" value="EF_HAND_1"/>
    <property type="match status" value="2"/>
</dbReference>
<accession>A0A5A7V5B0</accession>
<reference evidence="5 6" key="1">
    <citation type="submission" date="2019-08" db="EMBL/GenBank/DDBJ databases">
        <title>Draft genome sequences of two oriental melons (Cucumis melo L. var makuwa).</title>
        <authorList>
            <person name="Kwon S.-Y."/>
        </authorList>
    </citation>
    <scope>NUCLEOTIDE SEQUENCE [LARGE SCALE GENOMIC DNA]</scope>
    <source>
        <strain evidence="6">cv. SW 3</strain>
        <tissue evidence="5">Leaf</tissue>
    </source>
</reference>
<evidence type="ECO:0000256" key="3">
    <source>
        <dbReference type="ARBA" id="ARBA00022837"/>
    </source>
</evidence>
<dbReference type="Gene3D" id="1.10.238.10">
    <property type="entry name" value="EF-hand"/>
    <property type="match status" value="1"/>
</dbReference>
<dbReference type="GO" id="GO:0005509">
    <property type="term" value="F:calcium ion binding"/>
    <property type="evidence" value="ECO:0007669"/>
    <property type="project" value="InterPro"/>
</dbReference>
<dbReference type="SUPFAM" id="SSF47473">
    <property type="entry name" value="EF-hand"/>
    <property type="match status" value="1"/>
</dbReference>
<dbReference type="PANTHER" id="PTHR10891">
    <property type="entry name" value="EF-HAND CALCIUM-BINDING DOMAIN CONTAINING PROTEIN"/>
    <property type="match status" value="1"/>
</dbReference>
<evidence type="ECO:0000256" key="2">
    <source>
        <dbReference type="ARBA" id="ARBA00022737"/>
    </source>
</evidence>
<evidence type="ECO:0000313" key="6">
    <source>
        <dbReference type="Proteomes" id="UP000321393"/>
    </source>
</evidence>
<dbReference type="SMART" id="SM00054">
    <property type="entry name" value="EFh"/>
    <property type="match status" value="2"/>
</dbReference>
<dbReference type="InterPro" id="IPR018247">
    <property type="entry name" value="EF_Hand_1_Ca_BS"/>
</dbReference>
<dbReference type="Pfam" id="PF13499">
    <property type="entry name" value="EF-hand_7"/>
    <property type="match status" value="1"/>
</dbReference>
<dbReference type="OrthoDB" id="26525at2759"/>
<protein>
    <submittedName>
        <fullName evidence="5">Calcium-binding EF-hand family protein</fullName>
    </submittedName>
</protein>
<comment type="caution">
    <text evidence="5">The sequence shown here is derived from an EMBL/GenBank/DDBJ whole genome shotgun (WGS) entry which is preliminary data.</text>
</comment>
<dbReference type="AlphaFoldDB" id="A0A5A7V5B0"/>
<dbReference type="InterPro" id="IPR002048">
    <property type="entry name" value="EF_hand_dom"/>
</dbReference>
<sequence>MGNSKSKTYKRVLVPFSEEQLANVFKNHDRDGDGNLTKEELKQAFEYLGSRFSNFRVEEALRAADTNGDGVISMDEMGKLIKYAKTRKYTIS</sequence>
<keyword evidence="2" id="KW-0677">Repeat</keyword>
<feature type="domain" description="EF-hand" evidence="4">
    <location>
        <begin position="52"/>
        <end position="87"/>
    </location>
</feature>
<dbReference type="PROSITE" id="PS50222">
    <property type="entry name" value="EF_HAND_2"/>
    <property type="match status" value="2"/>
</dbReference>
<dbReference type="STRING" id="1194695.A0A5A7V5B0"/>
<dbReference type="Proteomes" id="UP000321393">
    <property type="component" value="Unassembled WGS sequence"/>
</dbReference>